<dbReference type="EMBL" id="JAUYVO010000002">
    <property type="protein sequence ID" value="MDP2521728.1"/>
    <property type="molecule type" value="Genomic_DNA"/>
</dbReference>
<sequence>MLYALRNSEGRITGLSETYQDGAEKVDMSNPDVRDFLSVNDENFSPDAYLDQSDKAISRIIEDLIELLIDKNVIIFTDLPDGAQGKLLTRKLARGLIRGDVPEEAFDDISETSILSDEDELL</sequence>
<evidence type="ECO:0008006" key="5">
    <source>
        <dbReference type="Google" id="ProtNLM"/>
    </source>
</evidence>
<evidence type="ECO:0000313" key="1">
    <source>
        <dbReference type="EMBL" id="MDO6452635.1"/>
    </source>
</evidence>
<proteinExistence type="predicted"/>
<protein>
    <recommendedName>
        <fullName evidence="5">Tryptophan synthase subunit beta like protein</fullName>
    </recommendedName>
</protein>
<accession>A0AAW7XEU1</accession>
<dbReference type="Proteomes" id="UP001169862">
    <property type="component" value="Unassembled WGS sequence"/>
</dbReference>
<gene>
    <name evidence="1" type="ORF">Q4490_03570</name>
    <name evidence="2" type="ORF">Q8W30_04005</name>
</gene>
<dbReference type="RefSeq" id="WP_075172757.1">
    <property type="nucleotide sequence ID" value="NZ_CP041336.1"/>
</dbReference>
<dbReference type="GeneID" id="89456917"/>
<reference evidence="1" key="1">
    <citation type="submission" date="2023-07" db="EMBL/GenBank/DDBJ databases">
        <title>Genome content predicts the carbon catabolic preferences of heterotrophic bacteria.</title>
        <authorList>
            <person name="Gralka M."/>
        </authorList>
    </citation>
    <scope>NUCLEOTIDE SEQUENCE</scope>
    <source>
        <strain evidence="2">5G01</strain>
        <strain evidence="1">I2M16</strain>
    </source>
</reference>
<dbReference type="Proteomes" id="UP001177341">
    <property type="component" value="Unassembled WGS sequence"/>
</dbReference>
<name>A0AAW7XEU1_9GAMM</name>
<keyword evidence="4" id="KW-1185">Reference proteome</keyword>
<evidence type="ECO:0000313" key="3">
    <source>
        <dbReference type="Proteomes" id="UP001169862"/>
    </source>
</evidence>
<dbReference type="EMBL" id="JAUOPG010000002">
    <property type="protein sequence ID" value="MDO6452635.1"/>
    <property type="molecule type" value="Genomic_DNA"/>
</dbReference>
<evidence type="ECO:0000313" key="2">
    <source>
        <dbReference type="EMBL" id="MDP2521728.1"/>
    </source>
</evidence>
<dbReference type="AlphaFoldDB" id="A0AAW7XEU1"/>
<comment type="caution">
    <text evidence="1">The sequence shown here is derived from an EMBL/GenBank/DDBJ whole genome shotgun (WGS) entry which is preliminary data.</text>
</comment>
<organism evidence="1 3">
    <name type="scientific">Neptunomonas phycophila</name>
    <dbReference type="NCBI Taxonomy" id="1572645"/>
    <lineage>
        <taxon>Bacteria</taxon>
        <taxon>Pseudomonadati</taxon>
        <taxon>Pseudomonadota</taxon>
        <taxon>Gammaproteobacteria</taxon>
        <taxon>Oceanospirillales</taxon>
        <taxon>Oceanospirillaceae</taxon>
        <taxon>Neptunomonas</taxon>
    </lineage>
</organism>
<evidence type="ECO:0000313" key="4">
    <source>
        <dbReference type="Proteomes" id="UP001177341"/>
    </source>
</evidence>